<dbReference type="Pfam" id="PF02214">
    <property type="entry name" value="BTB_2"/>
    <property type="match status" value="1"/>
</dbReference>
<dbReference type="FunFam" id="1.10.287.70:FF:000005">
    <property type="entry name" value="potassium voltage-gated channel subfamily G member 1"/>
    <property type="match status" value="1"/>
</dbReference>
<dbReference type="PRINTS" id="PR01491">
    <property type="entry name" value="KVCHANNEL"/>
</dbReference>
<organism evidence="17 18">
    <name type="scientific">Acrobeloides nanus</name>
    <dbReference type="NCBI Taxonomy" id="290746"/>
    <lineage>
        <taxon>Eukaryota</taxon>
        <taxon>Metazoa</taxon>
        <taxon>Ecdysozoa</taxon>
        <taxon>Nematoda</taxon>
        <taxon>Chromadorea</taxon>
        <taxon>Rhabditida</taxon>
        <taxon>Tylenchina</taxon>
        <taxon>Cephalobomorpha</taxon>
        <taxon>Cephaloboidea</taxon>
        <taxon>Cephalobidae</taxon>
        <taxon>Acrobeloides</taxon>
    </lineage>
</organism>
<dbReference type="PANTHER" id="PTHR11537:SF254">
    <property type="entry name" value="POTASSIUM VOLTAGE-GATED CHANNEL PROTEIN SHAB"/>
    <property type="match status" value="1"/>
</dbReference>
<dbReference type="GO" id="GO:0001508">
    <property type="term" value="P:action potential"/>
    <property type="evidence" value="ECO:0007669"/>
    <property type="project" value="TreeGrafter"/>
</dbReference>
<dbReference type="PRINTS" id="PR00169">
    <property type="entry name" value="KCHANNEL"/>
</dbReference>
<dbReference type="InterPro" id="IPR011333">
    <property type="entry name" value="SKP1/BTB/POZ_sf"/>
</dbReference>
<dbReference type="InterPro" id="IPR003968">
    <property type="entry name" value="K_chnl_volt-dep_Kv"/>
</dbReference>
<evidence type="ECO:0000259" key="16">
    <source>
        <dbReference type="Pfam" id="PF02214"/>
    </source>
</evidence>
<dbReference type="InterPro" id="IPR003971">
    <property type="entry name" value="K_chnl_volt-dep_Kv5/Kv9"/>
</dbReference>
<dbReference type="Proteomes" id="UP000887540">
    <property type="component" value="Unplaced"/>
</dbReference>
<reference evidence="18" key="1">
    <citation type="submission" date="2022-11" db="UniProtKB">
        <authorList>
            <consortium name="WormBaseParasite"/>
        </authorList>
    </citation>
    <scope>IDENTIFICATION</scope>
</reference>
<sequence length="534" mass="60671">MNSAVLQGTIMATTSHGIHRLNRHRNPVDSNRRRVPSLRTLIRRRRQSAYRNNGDAYNLDSNEDSLQSLLFVTHHGKNIKEPAEFDGHKPLLRLNVGGTSFTLRYETIRRRNSGFLCNFIRMTHEQRVQISDDFFETANEYYFERSSALFNVIYQYYITGLIHQSTQICSQDLLDELEYWRIDASPALAPCCCSEDRSADDANNQYNLSKRADSLSEFKRLPFGELRYKIWQIIEQPSSSVYAQIFGSLSVLFVLVSISALILGSIPELQVNVGPVRDNNASDEFSEFEPHPILDNIEYVCISWFLFEYITKMLVSANRIKTFLELLSIVDLLSILPFMVEMSLMLAGINTEKLRNFKGALLVMRILRVLRVVRILKLGRYSSGLQLFGKTLKASFRQLGMMAMVVMTGVIFFSTLVYFLEKDEPNTQFVSIPAAMWWSLVTMTTVGYGDITPITVCGKLVATVAICAGVLVLALPITIIVDNFMKVAEAERQSELLEEPIKNYETSQNPKSIIPSDPTNSPLRISPNIANTFE</sequence>
<keyword evidence="3" id="KW-1003">Cell membrane</keyword>
<dbReference type="PANTHER" id="PTHR11537">
    <property type="entry name" value="VOLTAGE-GATED POTASSIUM CHANNEL"/>
    <property type="match status" value="1"/>
</dbReference>
<evidence type="ECO:0000256" key="4">
    <source>
        <dbReference type="ARBA" id="ARBA00022538"/>
    </source>
</evidence>
<feature type="transmembrane region" description="Helical" evidence="14">
    <location>
        <begin position="399"/>
        <end position="420"/>
    </location>
</feature>
<dbReference type="Gene3D" id="1.20.120.350">
    <property type="entry name" value="Voltage-gated potassium channels. Chain C"/>
    <property type="match status" value="1"/>
</dbReference>
<dbReference type="InterPro" id="IPR003131">
    <property type="entry name" value="T1-type_BTB"/>
</dbReference>
<dbReference type="GO" id="GO:0051260">
    <property type="term" value="P:protein homooligomerization"/>
    <property type="evidence" value="ECO:0007669"/>
    <property type="project" value="InterPro"/>
</dbReference>
<feature type="domain" description="Potassium channel tetramerisation-type BTB" evidence="16">
    <location>
        <begin position="92"/>
        <end position="184"/>
    </location>
</feature>
<protein>
    <submittedName>
        <fullName evidence="18">BTB domain-containing protein</fullName>
    </submittedName>
</protein>
<evidence type="ECO:0000256" key="5">
    <source>
        <dbReference type="ARBA" id="ARBA00022692"/>
    </source>
</evidence>
<evidence type="ECO:0000256" key="10">
    <source>
        <dbReference type="ARBA" id="ARBA00023065"/>
    </source>
</evidence>
<dbReference type="Gene3D" id="3.30.710.10">
    <property type="entry name" value="Potassium Channel Kv1.1, Chain A"/>
    <property type="match status" value="1"/>
</dbReference>
<keyword evidence="17" id="KW-1185">Reference proteome</keyword>
<keyword evidence="10" id="KW-0406">Ion transport</keyword>
<dbReference type="CDD" id="cd18317">
    <property type="entry name" value="BTB_POZ_Kv"/>
    <property type="match status" value="1"/>
</dbReference>
<evidence type="ECO:0000256" key="8">
    <source>
        <dbReference type="ARBA" id="ARBA00022958"/>
    </source>
</evidence>
<evidence type="ECO:0000256" key="2">
    <source>
        <dbReference type="ARBA" id="ARBA00022448"/>
    </source>
</evidence>
<keyword evidence="12" id="KW-0407">Ion channel</keyword>
<evidence type="ECO:0000256" key="12">
    <source>
        <dbReference type="ARBA" id="ARBA00023303"/>
    </source>
</evidence>
<dbReference type="PRINTS" id="PR01494">
    <property type="entry name" value="KV9CHANNEL"/>
</dbReference>
<evidence type="ECO:0000256" key="14">
    <source>
        <dbReference type="SAM" id="Phobius"/>
    </source>
</evidence>
<dbReference type="GO" id="GO:0005251">
    <property type="term" value="F:delayed rectifier potassium channel activity"/>
    <property type="evidence" value="ECO:0007669"/>
    <property type="project" value="TreeGrafter"/>
</dbReference>
<evidence type="ECO:0000256" key="7">
    <source>
        <dbReference type="ARBA" id="ARBA00022882"/>
    </source>
</evidence>
<evidence type="ECO:0000256" key="3">
    <source>
        <dbReference type="ARBA" id="ARBA00022475"/>
    </source>
</evidence>
<evidence type="ECO:0000313" key="18">
    <source>
        <dbReference type="WBParaSite" id="ACRNAN_Path_1311.g5146.t1"/>
    </source>
</evidence>
<keyword evidence="4" id="KW-0633">Potassium transport</keyword>
<keyword evidence="9 14" id="KW-1133">Transmembrane helix</keyword>
<dbReference type="SUPFAM" id="SSF81324">
    <property type="entry name" value="Voltage-gated potassium channels"/>
    <property type="match status" value="1"/>
</dbReference>
<keyword evidence="6" id="KW-0631">Potassium channel</keyword>
<proteinExistence type="predicted"/>
<evidence type="ECO:0000256" key="13">
    <source>
        <dbReference type="SAM" id="MobiDB-lite"/>
    </source>
</evidence>
<comment type="subcellular location">
    <subcellularLocation>
        <location evidence="1">Cell membrane</location>
        <topology evidence="1">Multi-pass membrane protein</topology>
    </subcellularLocation>
</comment>
<dbReference type="InterPro" id="IPR005821">
    <property type="entry name" value="Ion_trans_dom"/>
</dbReference>
<feature type="region of interest" description="Disordered" evidence="13">
    <location>
        <begin position="507"/>
        <end position="534"/>
    </location>
</feature>
<feature type="transmembrane region" description="Helical" evidence="14">
    <location>
        <begin position="241"/>
        <end position="263"/>
    </location>
</feature>
<feature type="domain" description="Ion transport" evidence="15">
    <location>
        <begin position="244"/>
        <end position="490"/>
    </location>
</feature>
<dbReference type="InterPro" id="IPR027359">
    <property type="entry name" value="Volt_channel_dom_sf"/>
</dbReference>
<feature type="transmembrane region" description="Helical" evidence="14">
    <location>
        <begin position="460"/>
        <end position="481"/>
    </location>
</feature>
<name>A0A914BYV2_9BILA</name>
<evidence type="ECO:0000313" key="17">
    <source>
        <dbReference type="Proteomes" id="UP000887540"/>
    </source>
</evidence>
<keyword evidence="5 14" id="KW-0812">Transmembrane</keyword>
<evidence type="ECO:0000259" key="15">
    <source>
        <dbReference type="Pfam" id="PF00520"/>
    </source>
</evidence>
<dbReference type="InterPro" id="IPR028325">
    <property type="entry name" value="VG_K_chnl"/>
</dbReference>
<keyword evidence="2" id="KW-0813">Transport</keyword>
<keyword evidence="11 14" id="KW-0472">Membrane</keyword>
<dbReference type="Gene3D" id="1.10.287.70">
    <property type="match status" value="1"/>
</dbReference>
<dbReference type="AlphaFoldDB" id="A0A914BYV2"/>
<keyword evidence="7" id="KW-0851">Voltage-gated channel</keyword>
<dbReference type="WBParaSite" id="ACRNAN_Path_1311.g5146.t1">
    <property type="protein sequence ID" value="ACRNAN_Path_1311.g5146.t1"/>
    <property type="gene ID" value="ACRNAN_Path_1311.g5146"/>
</dbReference>
<evidence type="ECO:0000256" key="1">
    <source>
        <dbReference type="ARBA" id="ARBA00004651"/>
    </source>
</evidence>
<dbReference type="Pfam" id="PF00520">
    <property type="entry name" value="Ion_trans"/>
    <property type="match status" value="1"/>
</dbReference>
<dbReference type="SUPFAM" id="SSF54695">
    <property type="entry name" value="POZ domain"/>
    <property type="match status" value="1"/>
</dbReference>
<dbReference type="GO" id="GO:0008076">
    <property type="term" value="C:voltage-gated potassium channel complex"/>
    <property type="evidence" value="ECO:0007669"/>
    <property type="project" value="InterPro"/>
</dbReference>
<keyword evidence="8" id="KW-0630">Potassium</keyword>
<accession>A0A914BYV2</accession>
<feature type="transmembrane region" description="Helical" evidence="14">
    <location>
        <begin position="426"/>
        <end position="448"/>
    </location>
</feature>
<evidence type="ECO:0000256" key="11">
    <source>
        <dbReference type="ARBA" id="ARBA00023136"/>
    </source>
</evidence>
<evidence type="ECO:0000256" key="9">
    <source>
        <dbReference type="ARBA" id="ARBA00022989"/>
    </source>
</evidence>
<feature type="transmembrane region" description="Helical" evidence="14">
    <location>
        <begin position="322"/>
        <end position="340"/>
    </location>
</feature>
<evidence type="ECO:0000256" key="6">
    <source>
        <dbReference type="ARBA" id="ARBA00022826"/>
    </source>
</evidence>